<dbReference type="InterPro" id="IPR050768">
    <property type="entry name" value="UPF0353/GerABKA_families"/>
</dbReference>
<dbReference type="AlphaFoldDB" id="A0A1W1BAE9"/>
<evidence type="ECO:0000313" key="8">
    <source>
        <dbReference type="EMBL" id="SFV50493.1"/>
    </source>
</evidence>
<dbReference type="InterPro" id="IPR002035">
    <property type="entry name" value="VWF_A"/>
</dbReference>
<dbReference type="EMBL" id="FPHC01000013">
    <property type="protein sequence ID" value="SFV50493.1"/>
    <property type="molecule type" value="Genomic_DNA"/>
</dbReference>
<feature type="transmembrane region" description="Helical" evidence="6">
    <location>
        <begin position="6"/>
        <end position="21"/>
    </location>
</feature>
<dbReference type="InterPro" id="IPR011990">
    <property type="entry name" value="TPR-like_helical_dom_sf"/>
</dbReference>
<evidence type="ECO:0000256" key="5">
    <source>
        <dbReference type="SAM" id="MobiDB-lite"/>
    </source>
</evidence>
<sequence length="508" mass="57145">MMIYPWLLWLLIPIGILYYYRPKELKDTTHMVILVLLVISLSRPVWEQEPQEMEIEARDIIIALDVSYSMRADDIAPDRYSFAVDTINALLRSNVSDNITLIAFTTNPLLLSPPTTDHQLISIALESLERDNIMTKGTSLERLLKKVATLPMAEKNLILITDGGEESDIDRLGEIIESSSISLTILALGTEVGSTITTTNGTKLRDKDGNLVVSRINPLLERLADSYGGNYLVASSTPTATANSIEDAIDSSKMQQSTITKKQKSYIELYQIPLSIAILLFLMLHTRAIKYLIMFVGIWGGSASASIFDAYHLQQAYESYYDGDYNSTYRYIKKIDKISLESQIALASSYYKDGYYKKALKIYKSIRSTSPKIKQMLYYNIANTYAKLEQYSRASRYYTKVLQIGYDSDALHNLNVVALKKSRDLSKLSISKPSSDSSASSKQASDEDSSKDSDDNQNSGSGSGTQNSTKSKEKERKILQESRGKQQPQSSKVYELINKGYIYEKEPW</sequence>
<evidence type="ECO:0000256" key="4">
    <source>
        <dbReference type="ARBA" id="ARBA00023136"/>
    </source>
</evidence>
<dbReference type="Gene3D" id="1.25.40.10">
    <property type="entry name" value="Tetratricopeptide repeat domain"/>
    <property type="match status" value="1"/>
</dbReference>
<dbReference type="InterPro" id="IPR036465">
    <property type="entry name" value="vWFA_dom_sf"/>
</dbReference>
<keyword evidence="3 6" id="KW-1133">Transmembrane helix</keyword>
<feature type="transmembrane region" description="Helical" evidence="6">
    <location>
        <begin position="266"/>
        <end position="284"/>
    </location>
</feature>
<dbReference type="SUPFAM" id="SSF48452">
    <property type="entry name" value="TPR-like"/>
    <property type="match status" value="1"/>
</dbReference>
<feature type="domain" description="VWFA" evidence="7">
    <location>
        <begin position="59"/>
        <end position="249"/>
    </location>
</feature>
<feature type="compositionally biased region" description="Basic and acidic residues" evidence="5">
    <location>
        <begin position="444"/>
        <end position="454"/>
    </location>
</feature>
<evidence type="ECO:0000256" key="1">
    <source>
        <dbReference type="ARBA" id="ARBA00022475"/>
    </source>
</evidence>
<feature type="region of interest" description="Disordered" evidence="5">
    <location>
        <begin position="428"/>
        <end position="492"/>
    </location>
</feature>
<feature type="compositionally biased region" description="Low complexity" evidence="5">
    <location>
        <begin position="428"/>
        <end position="443"/>
    </location>
</feature>
<gene>
    <name evidence="8" type="ORF">MNB_SV-6-1788</name>
</gene>
<organism evidence="8">
    <name type="scientific">hydrothermal vent metagenome</name>
    <dbReference type="NCBI Taxonomy" id="652676"/>
    <lineage>
        <taxon>unclassified sequences</taxon>
        <taxon>metagenomes</taxon>
        <taxon>ecological metagenomes</taxon>
    </lineage>
</organism>
<protein>
    <submittedName>
        <fullName evidence="8">BatB</fullName>
    </submittedName>
</protein>
<dbReference type="Gene3D" id="3.40.50.410">
    <property type="entry name" value="von Willebrand factor, type A domain"/>
    <property type="match status" value="1"/>
</dbReference>
<proteinExistence type="predicted"/>
<feature type="compositionally biased region" description="Low complexity" evidence="5">
    <location>
        <begin position="456"/>
        <end position="469"/>
    </location>
</feature>
<name>A0A1W1BAE9_9ZZZZ</name>
<reference evidence="8" key="1">
    <citation type="submission" date="2016-10" db="EMBL/GenBank/DDBJ databases">
        <authorList>
            <person name="de Groot N.N."/>
        </authorList>
    </citation>
    <scope>NUCLEOTIDE SEQUENCE</scope>
</reference>
<keyword evidence="4 6" id="KW-0472">Membrane</keyword>
<dbReference type="PANTHER" id="PTHR22550">
    <property type="entry name" value="SPORE GERMINATION PROTEIN"/>
    <property type="match status" value="1"/>
</dbReference>
<keyword evidence="1" id="KW-1003">Cell membrane</keyword>
<dbReference type="PROSITE" id="PS50005">
    <property type="entry name" value="TPR"/>
    <property type="match status" value="1"/>
</dbReference>
<dbReference type="PROSITE" id="PS50234">
    <property type="entry name" value="VWFA"/>
    <property type="match status" value="1"/>
</dbReference>
<evidence type="ECO:0000256" key="3">
    <source>
        <dbReference type="ARBA" id="ARBA00022989"/>
    </source>
</evidence>
<feature type="compositionally biased region" description="Basic and acidic residues" evidence="5">
    <location>
        <begin position="470"/>
        <end position="484"/>
    </location>
</feature>
<evidence type="ECO:0000256" key="2">
    <source>
        <dbReference type="ARBA" id="ARBA00022692"/>
    </source>
</evidence>
<dbReference type="SUPFAM" id="SSF53300">
    <property type="entry name" value="vWA-like"/>
    <property type="match status" value="1"/>
</dbReference>
<keyword evidence="2 6" id="KW-0812">Transmembrane</keyword>
<evidence type="ECO:0000256" key="6">
    <source>
        <dbReference type="SAM" id="Phobius"/>
    </source>
</evidence>
<dbReference type="Pfam" id="PF13519">
    <property type="entry name" value="VWA_2"/>
    <property type="match status" value="1"/>
</dbReference>
<dbReference type="SMART" id="SM00327">
    <property type="entry name" value="VWA"/>
    <property type="match status" value="1"/>
</dbReference>
<evidence type="ECO:0000259" key="7">
    <source>
        <dbReference type="PROSITE" id="PS50234"/>
    </source>
</evidence>
<dbReference type="InterPro" id="IPR019734">
    <property type="entry name" value="TPR_rpt"/>
</dbReference>
<dbReference type="PANTHER" id="PTHR22550:SF5">
    <property type="entry name" value="LEUCINE ZIPPER PROTEIN 4"/>
    <property type="match status" value="1"/>
</dbReference>
<accession>A0A1W1BAE9</accession>
<dbReference type="Pfam" id="PF13176">
    <property type="entry name" value="TPR_7"/>
    <property type="match status" value="1"/>
</dbReference>